<evidence type="ECO:0000256" key="4">
    <source>
        <dbReference type="ARBA" id="ARBA00022692"/>
    </source>
</evidence>
<dbReference type="Proteomes" id="UP000187313">
    <property type="component" value="Unassembled WGS sequence"/>
</dbReference>
<feature type="transmembrane region" description="Helical" evidence="7">
    <location>
        <begin position="73"/>
        <end position="95"/>
    </location>
</feature>
<name>A0A1R0ZKA4_9BACL</name>
<organism evidence="10 12">
    <name type="scientific">Paenibacillus odorifer</name>
    <dbReference type="NCBI Taxonomy" id="189426"/>
    <lineage>
        <taxon>Bacteria</taxon>
        <taxon>Bacillati</taxon>
        <taxon>Bacillota</taxon>
        <taxon>Bacilli</taxon>
        <taxon>Bacillales</taxon>
        <taxon>Paenibacillaceae</taxon>
        <taxon>Paenibacillus</taxon>
    </lineage>
</organism>
<comment type="caution">
    <text evidence="10">The sequence shown here is derived from an EMBL/GenBank/DDBJ whole genome shotgun (WGS) entry which is preliminary data.</text>
</comment>
<evidence type="ECO:0000256" key="3">
    <source>
        <dbReference type="ARBA" id="ARBA00022475"/>
    </source>
</evidence>
<dbReference type="SUPFAM" id="SSF161098">
    <property type="entry name" value="MetI-like"/>
    <property type="match status" value="1"/>
</dbReference>
<proteinExistence type="inferred from homology"/>
<dbReference type="PANTHER" id="PTHR30193:SF37">
    <property type="entry name" value="INNER MEMBRANE ABC TRANSPORTER PERMEASE PROTEIN YCJO"/>
    <property type="match status" value="1"/>
</dbReference>
<protein>
    <submittedName>
        <fullName evidence="10">ABC transporter permease</fullName>
    </submittedName>
</protein>
<dbReference type="GO" id="GO:0005886">
    <property type="term" value="C:plasma membrane"/>
    <property type="evidence" value="ECO:0007669"/>
    <property type="project" value="UniProtKB-SubCell"/>
</dbReference>
<feature type="transmembrane region" description="Helical" evidence="7">
    <location>
        <begin position="221"/>
        <end position="244"/>
    </location>
</feature>
<keyword evidence="5 7" id="KW-1133">Transmembrane helix</keyword>
<keyword evidence="3" id="KW-1003">Cell membrane</keyword>
<dbReference type="Pfam" id="PF00528">
    <property type="entry name" value="BPD_transp_1"/>
    <property type="match status" value="1"/>
</dbReference>
<keyword evidence="6 7" id="KW-0472">Membrane</keyword>
<keyword evidence="4 7" id="KW-0812">Transmembrane</keyword>
<evidence type="ECO:0000256" key="1">
    <source>
        <dbReference type="ARBA" id="ARBA00004651"/>
    </source>
</evidence>
<dbReference type="RefSeq" id="WP_076283951.1">
    <property type="nucleotide sequence ID" value="NZ_MPTD01000006.1"/>
</dbReference>
<evidence type="ECO:0000256" key="7">
    <source>
        <dbReference type="RuleBase" id="RU363032"/>
    </source>
</evidence>
<evidence type="ECO:0000313" key="12">
    <source>
        <dbReference type="Proteomes" id="UP000187425"/>
    </source>
</evidence>
<dbReference type="InterPro" id="IPR051393">
    <property type="entry name" value="ABC_transporter_permease"/>
</dbReference>
<comment type="subcellular location">
    <subcellularLocation>
        <location evidence="1 7">Cell membrane</location>
        <topology evidence="1 7">Multi-pass membrane protein</topology>
    </subcellularLocation>
</comment>
<dbReference type="InterPro" id="IPR035906">
    <property type="entry name" value="MetI-like_sf"/>
</dbReference>
<evidence type="ECO:0000313" key="10">
    <source>
        <dbReference type="EMBL" id="OME72231.1"/>
    </source>
</evidence>
<comment type="similarity">
    <text evidence="7">Belongs to the binding-protein-dependent transport system permease family.</text>
</comment>
<gene>
    <name evidence="9" type="ORF">BSK51_11225</name>
    <name evidence="10" type="ORF">BSK65_07615</name>
</gene>
<evidence type="ECO:0000313" key="9">
    <source>
        <dbReference type="EMBL" id="OMD52802.1"/>
    </source>
</evidence>
<dbReference type="GO" id="GO:0055085">
    <property type="term" value="P:transmembrane transport"/>
    <property type="evidence" value="ECO:0007669"/>
    <property type="project" value="InterPro"/>
</dbReference>
<dbReference type="PANTHER" id="PTHR30193">
    <property type="entry name" value="ABC TRANSPORTER PERMEASE PROTEIN"/>
    <property type="match status" value="1"/>
</dbReference>
<evidence type="ECO:0000256" key="6">
    <source>
        <dbReference type="ARBA" id="ARBA00023136"/>
    </source>
</evidence>
<feature type="transmembrane region" description="Helical" evidence="7">
    <location>
        <begin position="158"/>
        <end position="177"/>
    </location>
</feature>
<dbReference type="CDD" id="cd06261">
    <property type="entry name" value="TM_PBP2"/>
    <property type="match status" value="1"/>
</dbReference>
<dbReference type="InterPro" id="IPR000515">
    <property type="entry name" value="MetI-like"/>
</dbReference>
<feature type="transmembrane region" description="Helical" evidence="7">
    <location>
        <begin position="12"/>
        <end position="34"/>
    </location>
</feature>
<evidence type="ECO:0000313" key="11">
    <source>
        <dbReference type="Proteomes" id="UP000187313"/>
    </source>
</evidence>
<keyword evidence="11" id="KW-1185">Reference proteome</keyword>
<dbReference type="AlphaFoldDB" id="A0A1R0ZKA4"/>
<feature type="transmembrane region" description="Helical" evidence="7">
    <location>
        <begin position="264"/>
        <end position="289"/>
    </location>
</feature>
<dbReference type="EMBL" id="MPTW01000003">
    <property type="protein sequence ID" value="OME72231.1"/>
    <property type="molecule type" value="Genomic_DNA"/>
</dbReference>
<evidence type="ECO:0000259" key="8">
    <source>
        <dbReference type="PROSITE" id="PS50928"/>
    </source>
</evidence>
<feature type="domain" description="ABC transmembrane type-1" evidence="8">
    <location>
        <begin position="69"/>
        <end position="286"/>
    </location>
</feature>
<dbReference type="Gene3D" id="1.10.3720.10">
    <property type="entry name" value="MetI-like"/>
    <property type="match status" value="1"/>
</dbReference>
<dbReference type="Proteomes" id="UP000187425">
    <property type="component" value="Unassembled WGS sequence"/>
</dbReference>
<evidence type="ECO:0000256" key="2">
    <source>
        <dbReference type="ARBA" id="ARBA00022448"/>
    </source>
</evidence>
<accession>A0A1R0ZKA4</accession>
<reference evidence="10 12" key="1">
    <citation type="submission" date="2016-11" db="EMBL/GenBank/DDBJ databases">
        <title>Paenibacillus species isolates.</title>
        <authorList>
            <person name="Beno S.M."/>
        </authorList>
    </citation>
    <scope>NUCLEOTIDE SEQUENCE [LARGE SCALE GENOMIC DNA]</scope>
    <source>
        <strain evidence="10 12">FSL H7-0443</strain>
        <strain evidence="9 11">FSL R5-0923</strain>
    </source>
</reference>
<dbReference type="OrthoDB" id="152280at2"/>
<keyword evidence="2 7" id="KW-0813">Transport</keyword>
<dbReference type="EMBL" id="MPTD01000006">
    <property type="protein sequence ID" value="OMD52802.1"/>
    <property type="molecule type" value="Genomic_DNA"/>
</dbReference>
<evidence type="ECO:0000256" key="5">
    <source>
        <dbReference type="ARBA" id="ARBA00022989"/>
    </source>
</evidence>
<dbReference type="PROSITE" id="PS50928">
    <property type="entry name" value="ABC_TM1"/>
    <property type="match status" value="1"/>
</dbReference>
<feature type="transmembrane region" description="Helical" evidence="7">
    <location>
        <begin position="107"/>
        <end position="128"/>
    </location>
</feature>
<sequence length="297" mass="33539">MEIKKGQGRFIFFCIAPAIILFVVFLIIPTINVFRMSTYKWGGYTDDKTFVGLQNFEKLFQSDKFYQAFQNSLLLIILVTIITFAFALVFASMLSRENLKGQNVLRVIFYIPNILSVVVISAIFSAIYDPNSGLLNAFLNLFREATSDPTLWLGDQKIVIFSLAGAMIWQAIGYYMVMYMASMANIPESLYESADLEGASRIHQFFTITIPLIWTNIRTTLTFFVISTINMSFLFVVAMTGGGPDGSTEVFLSYMYKEAYTNSSYGYGMAIGVIVFLFSFALAAILNAVTRREHLEY</sequence>